<protein>
    <recommendedName>
        <fullName evidence="1">Cupin type-2 domain-containing protein</fullName>
    </recommendedName>
</protein>
<dbReference type="InterPro" id="IPR014710">
    <property type="entry name" value="RmlC-like_jellyroll"/>
</dbReference>
<evidence type="ECO:0000313" key="2">
    <source>
        <dbReference type="EMBL" id="RMJ13165.1"/>
    </source>
</evidence>
<sequence>MALQGKLSHPKRYITSHDSDGKAIIDSSVPEEAPFYELPDKVASFASCYVTQEFPIQLNEGADLKSYQDFLSSPPGLTVSTGTVLRYVDMGPSITSPMHRTVSLDYGVVLEGEVELILDSGETKLLKRGDICVQRGTMHAWRNTSDTDWARMLYVLQPSSPITVEGKELGEDYGTMQGVKASK</sequence>
<dbReference type="OrthoDB" id="5840532at2759"/>
<accession>A0A3M2S7Q7</accession>
<dbReference type="EMBL" id="NKUJ01000115">
    <property type="protein sequence ID" value="RMJ13165.1"/>
    <property type="molecule type" value="Genomic_DNA"/>
</dbReference>
<gene>
    <name evidence="2" type="ORF">CDV36_007159</name>
</gene>
<dbReference type="AlphaFoldDB" id="A0A3M2S7Q7"/>
<dbReference type="InterPro" id="IPR013096">
    <property type="entry name" value="Cupin_2"/>
</dbReference>
<organism evidence="2 3">
    <name type="scientific">Fusarium kuroshium</name>
    <dbReference type="NCBI Taxonomy" id="2010991"/>
    <lineage>
        <taxon>Eukaryota</taxon>
        <taxon>Fungi</taxon>
        <taxon>Dikarya</taxon>
        <taxon>Ascomycota</taxon>
        <taxon>Pezizomycotina</taxon>
        <taxon>Sordariomycetes</taxon>
        <taxon>Hypocreomycetidae</taxon>
        <taxon>Hypocreales</taxon>
        <taxon>Nectriaceae</taxon>
        <taxon>Fusarium</taxon>
        <taxon>Fusarium solani species complex</taxon>
    </lineage>
</organism>
<dbReference type="CDD" id="cd02231">
    <property type="entry name" value="cupin_BLL6423-like"/>
    <property type="match status" value="1"/>
</dbReference>
<dbReference type="PANTHER" id="PTHR36156">
    <property type="entry name" value="SLR2101 PROTEIN"/>
    <property type="match status" value="1"/>
</dbReference>
<proteinExistence type="predicted"/>
<dbReference type="Gene3D" id="2.60.120.10">
    <property type="entry name" value="Jelly Rolls"/>
    <property type="match status" value="1"/>
</dbReference>
<dbReference type="SUPFAM" id="SSF51182">
    <property type="entry name" value="RmlC-like cupins"/>
    <property type="match status" value="1"/>
</dbReference>
<dbReference type="Pfam" id="PF07883">
    <property type="entry name" value="Cupin_2"/>
    <property type="match status" value="1"/>
</dbReference>
<dbReference type="PANTHER" id="PTHR36156:SF3">
    <property type="entry name" value="CUPIN 2 CONSERVED BARREL DOMAIN-CONTAINING PROTEIN"/>
    <property type="match status" value="1"/>
</dbReference>
<dbReference type="STRING" id="2010991.A0A3M2S7Q7"/>
<keyword evidence="3" id="KW-1185">Reference proteome</keyword>
<reference evidence="2 3" key="1">
    <citation type="submission" date="2017-06" db="EMBL/GenBank/DDBJ databases">
        <title>Comparative genomic analysis of Ambrosia Fusariam Clade fungi.</title>
        <authorList>
            <person name="Stajich J.E."/>
            <person name="Carrillo J."/>
            <person name="Kijimoto T."/>
            <person name="Eskalen A."/>
            <person name="O'Donnell K."/>
            <person name="Kasson M."/>
        </authorList>
    </citation>
    <scope>NUCLEOTIDE SEQUENCE [LARGE SCALE GENOMIC DNA]</scope>
    <source>
        <strain evidence="2">UCR3666</strain>
    </source>
</reference>
<dbReference type="Proteomes" id="UP000277212">
    <property type="component" value="Unassembled WGS sequence"/>
</dbReference>
<feature type="domain" description="Cupin type-2" evidence="1">
    <location>
        <begin position="88"/>
        <end position="155"/>
    </location>
</feature>
<evidence type="ECO:0000259" key="1">
    <source>
        <dbReference type="Pfam" id="PF07883"/>
    </source>
</evidence>
<name>A0A3M2S7Q7_9HYPO</name>
<dbReference type="InterPro" id="IPR011051">
    <property type="entry name" value="RmlC_Cupin_sf"/>
</dbReference>
<evidence type="ECO:0000313" key="3">
    <source>
        <dbReference type="Proteomes" id="UP000277212"/>
    </source>
</evidence>
<dbReference type="InterPro" id="IPR047142">
    <property type="entry name" value="OryJ/VirC-like"/>
</dbReference>
<comment type="caution">
    <text evidence="2">The sequence shown here is derived from an EMBL/GenBank/DDBJ whole genome shotgun (WGS) entry which is preliminary data.</text>
</comment>